<dbReference type="VEuPathDB" id="TriTrypDB:BSAL_74135"/>
<reference evidence="2" key="1">
    <citation type="submission" date="2015-09" db="EMBL/GenBank/DDBJ databases">
        <authorList>
            <consortium name="Pathogen Informatics"/>
        </authorList>
    </citation>
    <scope>NUCLEOTIDE SEQUENCE [LARGE SCALE GENOMIC DNA]</scope>
    <source>
        <strain evidence="2">Lake Konstanz</strain>
    </source>
</reference>
<dbReference type="EMBL" id="CYKH01000640">
    <property type="protein sequence ID" value="CUG08739.1"/>
    <property type="molecule type" value="Genomic_DNA"/>
</dbReference>
<name>A0A0S4IU60_BODSA</name>
<dbReference type="Proteomes" id="UP000051952">
    <property type="component" value="Unassembled WGS sequence"/>
</dbReference>
<dbReference type="AlphaFoldDB" id="A0A0S4IU60"/>
<keyword evidence="2" id="KW-1185">Reference proteome</keyword>
<proteinExistence type="predicted"/>
<evidence type="ECO:0000313" key="2">
    <source>
        <dbReference type="Proteomes" id="UP000051952"/>
    </source>
</evidence>
<sequence length="1017" mass="111791">MMMRSMRPAINNQLRMSRAINSALAQGMRSSATPERCKDHCTQGPLQSTALRVRLVVDQTLAASVGLVSRSLNLRTGTLPPTLPEMTPAEGTVVDQIRQRKTVERVLMRNLVRVDAADDSDESIEDIENFMQRVANVGRSSDLRMTVGKLLDLSLGRDCVAFFTLADRNLIVGVATFGDNLPLPRGMRELAVIELLKRYESTSMVQYRIYSAVDGLDTISNDRGEQSAARYNDLVQFLVCAVKQFDDRRHTAHSIIRSSLFKGWRVTVQQWQYIGPVRIAATSDDLAHLQDQHAHAARGNVLDVGTEFMAYQVSVYNEIQKRRKAHCPRDDVATVLFDLGTSTTSDSDQNVVIIIGGESGSGKTWRMITNNSPDSHLVVYVRFHEPIDQAMILPTREARLTALLELKIKVEAAIKTACPELLDMLRLDDGKMPFEVRLCFDDMGRCPPLVRACCAMGCGRLRAALGWKLWVRIRVFVVGNGVGMVGDPADPFSKLATLHSAEPSIYWQLRRDGLRDGAFHDMREVVSAIAAKWGDEAERRERDAMLRGYWRDAFEKMSREHRGVLVREALLSAVEADVQCRALLPNPRLGTLVFARCGVVAADFVESGLWLMPTGADVRREVLLPVVKGFKERSGLRDATAEETGLMLVEALRYALFDGYASADPDTYGAAQLIFGRGVLVDNSVYRDTADKDYERVDKNADKGYSFFAAYYHKDLGRYSISPAMAVVLRTLTLSAFGGSVAYFGDSLKHAVARLVYVAVQVFRGRPVAELVDFIVGSQGVLDAERGDTSARNVVAFSSLTLRTNSTLSIGPLPTTAKRDSAAAPHAEARDQLEELWRQEDVAGGAWVEIYSDGLSCADVVLHIPGVVTLPIRCMGNRSSVDDKDVNDGPLVMLDDSAVADPAGQSTLALLSPELTALGAPVVPTLCLSSRAPTLHDAKCPEIAQCTSACERCRVGTRGAPSAVNASGLGVVVHGDDWRNAARLHRIRAMLMLFDHERKEEESVVVATAPKRACCFS</sequence>
<accession>A0A0S4IU60</accession>
<gene>
    <name evidence="1" type="ORF">BSAL_74135</name>
</gene>
<evidence type="ECO:0000313" key="1">
    <source>
        <dbReference type="EMBL" id="CUG08739.1"/>
    </source>
</evidence>
<organism evidence="1 2">
    <name type="scientific">Bodo saltans</name>
    <name type="common">Flagellated protozoan</name>
    <dbReference type="NCBI Taxonomy" id="75058"/>
    <lineage>
        <taxon>Eukaryota</taxon>
        <taxon>Discoba</taxon>
        <taxon>Euglenozoa</taxon>
        <taxon>Kinetoplastea</taxon>
        <taxon>Metakinetoplastina</taxon>
        <taxon>Eubodonida</taxon>
        <taxon>Bodonidae</taxon>
        <taxon>Bodo</taxon>
    </lineage>
</organism>
<protein>
    <submittedName>
        <fullName evidence="1">Uncharacterized protein</fullName>
    </submittedName>
</protein>